<sequence length="170" mass="19471">MVFNIISLVMSVMALAASTWGVSRQIGRARADSDLAMTTELLLTHIRDPEFQRDQRWVLFELASAHSPDQGIDLLPDDAKYRAWNVAFVFEAVSVMMRFEIVNSEILTSLTHYRLMRTWEVLEPYIQAECARRGSVVFPFFEDAYAVARRTDPEALHHRLGLKRADGSPR</sequence>
<dbReference type="RefSeq" id="WP_307528945.1">
    <property type="nucleotide sequence ID" value="NZ_JAUSZI010000002.1"/>
</dbReference>
<dbReference type="Proteomes" id="UP001230328">
    <property type="component" value="Unassembled WGS sequence"/>
</dbReference>
<evidence type="ECO:0000313" key="1">
    <source>
        <dbReference type="EMBL" id="MDQ1032283.1"/>
    </source>
</evidence>
<organism evidence="1 2">
    <name type="scientific">Streptomyces umbrinus</name>
    <dbReference type="NCBI Taxonomy" id="67370"/>
    <lineage>
        <taxon>Bacteria</taxon>
        <taxon>Bacillati</taxon>
        <taxon>Actinomycetota</taxon>
        <taxon>Actinomycetes</taxon>
        <taxon>Kitasatosporales</taxon>
        <taxon>Streptomycetaceae</taxon>
        <taxon>Streptomyces</taxon>
        <taxon>Streptomyces phaeochromogenes group</taxon>
    </lineage>
</organism>
<proteinExistence type="predicted"/>
<comment type="caution">
    <text evidence="1">The sequence shown here is derived from an EMBL/GenBank/DDBJ whole genome shotgun (WGS) entry which is preliminary data.</text>
</comment>
<accession>A0ABU0T8Z9</accession>
<dbReference type="EMBL" id="JAUSZI010000002">
    <property type="protein sequence ID" value="MDQ1032283.1"/>
    <property type="molecule type" value="Genomic_DNA"/>
</dbReference>
<evidence type="ECO:0000313" key="2">
    <source>
        <dbReference type="Proteomes" id="UP001230328"/>
    </source>
</evidence>
<gene>
    <name evidence="1" type="ORF">QF035_009865</name>
</gene>
<keyword evidence="2" id="KW-1185">Reference proteome</keyword>
<protein>
    <submittedName>
        <fullName evidence="1">Uncharacterized protein</fullName>
    </submittedName>
</protein>
<reference evidence="1 2" key="1">
    <citation type="submission" date="2023-07" db="EMBL/GenBank/DDBJ databases">
        <title>Comparative genomics of wheat-associated soil bacteria to identify genetic determinants of phenazine resistance.</title>
        <authorList>
            <person name="Mouncey N."/>
        </authorList>
    </citation>
    <scope>NUCLEOTIDE SEQUENCE [LARGE SCALE GENOMIC DNA]</scope>
    <source>
        <strain evidence="1 2">V2I4</strain>
    </source>
</reference>
<name>A0ABU0T8Z9_9ACTN</name>